<protein>
    <submittedName>
        <fullName evidence="4">Putative glycoside hydrolase family 19 chitinase domain protein</fullName>
    </submittedName>
</protein>
<dbReference type="PANTHER" id="PTHR22595">
    <property type="entry name" value="CHITINASE-RELATED"/>
    <property type="match status" value="1"/>
</dbReference>
<keyword evidence="4" id="KW-0378">Hydrolase</keyword>
<proteinExistence type="predicted"/>
<gene>
    <name evidence="4" type="ORF">PSACC_03692</name>
</gene>
<dbReference type="GO" id="GO:0016998">
    <property type="term" value="P:cell wall macromolecule catabolic process"/>
    <property type="evidence" value="ECO:0007669"/>
    <property type="project" value="InterPro"/>
</dbReference>
<accession>A0A2H9TFK9</accession>
<dbReference type="PANTHER" id="PTHR22595:SF79">
    <property type="entry name" value="CHITINASE 12"/>
    <property type="match status" value="1"/>
</dbReference>
<dbReference type="GO" id="GO:0004568">
    <property type="term" value="F:chitinase activity"/>
    <property type="evidence" value="ECO:0007669"/>
    <property type="project" value="InterPro"/>
</dbReference>
<dbReference type="GO" id="GO:0006032">
    <property type="term" value="P:chitin catabolic process"/>
    <property type="evidence" value="ECO:0007669"/>
    <property type="project" value="InterPro"/>
</dbReference>
<dbReference type="SUPFAM" id="SSF53955">
    <property type="entry name" value="Lysozyme-like"/>
    <property type="match status" value="1"/>
</dbReference>
<keyword evidence="5" id="KW-1185">Reference proteome</keyword>
<evidence type="ECO:0000256" key="2">
    <source>
        <dbReference type="ARBA" id="ARBA00023157"/>
    </source>
</evidence>
<keyword evidence="2" id="KW-1015">Disulfide bond</keyword>
<dbReference type="InterPro" id="IPR023346">
    <property type="entry name" value="Lysozyme-like_dom_sf"/>
</dbReference>
<feature type="domain" description="Glycoside hydrolase family 19 catalytic" evidence="3">
    <location>
        <begin position="117"/>
        <end position="173"/>
    </location>
</feature>
<dbReference type="InterPro" id="IPR000726">
    <property type="entry name" value="Glyco_hydro_19_cat"/>
</dbReference>
<comment type="caution">
    <text evidence="4">The sequence shown here is derived from an EMBL/GenBank/DDBJ whole genome shotgun (WGS) entry which is preliminary data.</text>
</comment>
<reference evidence="4 5" key="1">
    <citation type="submission" date="2016-10" db="EMBL/GenBank/DDBJ databases">
        <title>The genome of Paramicrosporidium saccamoebae is the missing link in understanding Cryptomycota and Microsporidia evolution.</title>
        <authorList>
            <person name="Quandt C.A."/>
            <person name="Beaudet D."/>
            <person name="Corsaro D."/>
            <person name="Michel R."/>
            <person name="Corradi N."/>
            <person name="James T."/>
        </authorList>
    </citation>
    <scope>NUCLEOTIDE SEQUENCE [LARGE SCALE GENOMIC DNA]</scope>
    <source>
        <strain evidence="4 5">KSL3</strain>
    </source>
</reference>
<dbReference type="GO" id="GO:0006952">
    <property type="term" value="P:defense response"/>
    <property type="evidence" value="ECO:0007669"/>
    <property type="project" value="UniProtKB-KW"/>
</dbReference>
<dbReference type="Pfam" id="PF00182">
    <property type="entry name" value="Glyco_hydro_19"/>
    <property type="match status" value="1"/>
</dbReference>
<dbReference type="OrthoDB" id="5985073at2759"/>
<dbReference type="Gene3D" id="1.10.530.10">
    <property type="match status" value="1"/>
</dbReference>
<organism evidence="4 5">
    <name type="scientific">Paramicrosporidium saccamoebae</name>
    <dbReference type="NCBI Taxonomy" id="1246581"/>
    <lineage>
        <taxon>Eukaryota</taxon>
        <taxon>Fungi</taxon>
        <taxon>Fungi incertae sedis</taxon>
        <taxon>Cryptomycota</taxon>
        <taxon>Cryptomycota incertae sedis</taxon>
        <taxon>Paramicrosporidium</taxon>
    </lineage>
</organism>
<evidence type="ECO:0000313" key="4">
    <source>
        <dbReference type="EMBL" id="PJF16505.1"/>
    </source>
</evidence>
<dbReference type="Proteomes" id="UP000240830">
    <property type="component" value="Unassembled WGS sequence"/>
</dbReference>
<keyword evidence="1" id="KW-0611">Plant defense</keyword>
<evidence type="ECO:0000256" key="1">
    <source>
        <dbReference type="ARBA" id="ARBA00022821"/>
    </source>
</evidence>
<evidence type="ECO:0000259" key="3">
    <source>
        <dbReference type="Pfam" id="PF00182"/>
    </source>
</evidence>
<dbReference type="CDD" id="cd00325">
    <property type="entry name" value="chitinase_GH19"/>
    <property type="match status" value="1"/>
</dbReference>
<sequence length="243" mass="26837">MIYFKSLAAALATSDLLHRIQAFPSADYSASLPSTNYTGPTFDQFKIAVQAYKKTSAAGPGIVPDPSQSLYDAFQKYVIPSMPLKEQAMFMANAVWETGALQHMEEMDCKTGACPYGQYYGRGIIQLTHDYNYQEASSDVYQDNRLVTNPNLVSEPEGAFRTALWFWTKRVRPALKLADIEEYNLGPSIKIINALECPAVINFGVAFVLKIDQLDLKSAIAKATKIISLALAVSQQDLFPNGT</sequence>
<evidence type="ECO:0000313" key="5">
    <source>
        <dbReference type="Proteomes" id="UP000240830"/>
    </source>
</evidence>
<name>A0A2H9TFK9_9FUNG</name>
<dbReference type="EMBL" id="MTSL01000219">
    <property type="protein sequence ID" value="PJF16505.1"/>
    <property type="molecule type" value="Genomic_DNA"/>
</dbReference>
<dbReference type="AlphaFoldDB" id="A0A2H9TFK9"/>